<keyword evidence="4" id="KW-1185">Reference proteome</keyword>
<reference evidence="3 4" key="1">
    <citation type="journal article" date="2013" name="Stand. Genomic Sci.">
        <title>Genomic Encyclopedia of Type Strains, Phase I: The one thousand microbial genomes (KMG-I) project.</title>
        <authorList>
            <person name="Kyrpides N.C."/>
            <person name="Woyke T."/>
            <person name="Eisen J.A."/>
            <person name="Garrity G."/>
            <person name="Lilburn T.G."/>
            <person name="Beck B.J."/>
            <person name="Whitman W.B."/>
            <person name="Hugenholtz P."/>
            <person name="Klenk H.P."/>
        </authorList>
    </citation>
    <scope>NUCLEOTIDE SEQUENCE [LARGE SCALE GENOMIC DNA]</scope>
    <source>
        <strain evidence="3 4">DSM 13484</strain>
    </source>
</reference>
<dbReference type="RefSeq" id="WP_158642607.1">
    <property type="nucleotide sequence ID" value="NZ_BAAAFY010000001.1"/>
</dbReference>
<name>A0A562T400_CHIJA</name>
<dbReference type="SUPFAM" id="SSF51126">
    <property type="entry name" value="Pectin lyase-like"/>
    <property type="match status" value="1"/>
</dbReference>
<sequence length="498" mass="53920">MENKFIKTLLTACCMLVSYGLVATCYMAKQDEQVLNVTSFGAIRNDDTDDRAAIQACIDKAADAKRVCYIPAGRYIINGDLWLPSGVTMKGDGGKSVLDFKKGALRILKNKLKEFSYTNNYNNEIVPGEQLAALRAGANSGATSLRLENAGSIAVGDLIYIYNNKRDSWTVLEDKSKTALWNSPGTEMARKELFIVKGKQGNTLVLDQPLKFSYKQGATVGRHVGAQQVTVTDLAISNYAAPYAVMLEQPRQVILKNLHMDANGGILLSHMAYKCQVLNCNINVTKNRAILVENFSAGNLVSNNTVNYTTGGDAAIMALMCSYDNTITENKVTGHGTRGTDEGGIFIHALCYGNKVYNNTITGTAEGVGAYYGAMDNEFYNNSIKGVRVGIISYYARNNDFYKNDIVIQTLRAGNTVGALIFCSDGITLTGNTISGNILFGVQLQASNACRVAGNNIQGISPEKYSFGIKVIPGKNKGAENQLGNNRINKVKTPVATQ</sequence>
<comment type="caution">
    <text evidence="3">The sequence shown here is derived from an EMBL/GenBank/DDBJ whole genome shotgun (WGS) entry which is preliminary data.</text>
</comment>
<evidence type="ECO:0000259" key="2">
    <source>
        <dbReference type="Pfam" id="PF12708"/>
    </source>
</evidence>
<dbReference type="InterPro" id="IPR012334">
    <property type="entry name" value="Pectin_lyas_fold"/>
</dbReference>
<dbReference type="OrthoDB" id="197688at2"/>
<evidence type="ECO:0000313" key="4">
    <source>
        <dbReference type="Proteomes" id="UP000316778"/>
    </source>
</evidence>
<feature type="domain" description="Rhamnogalacturonase A/B/Epimerase-like pectate lyase" evidence="2">
    <location>
        <begin position="35"/>
        <end position="261"/>
    </location>
</feature>
<dbReference type="Pfam" id="PF12708">
    <property type="entry name" value="Pect-lyase_RHGA_epim"/>
    <property type="match status" value="1"/>
</dbReference>
<dbReference type="Proteomes" id="UP000316778">
    <property type="component" value="Unassembled WGS sequence"/>
</dbReference>
<dbReference type="NCBIfam" id="TIGR03804">
    <property type="entry name" value="para_beta_helix"/>
    <property type="match status" value="1"/>
</dbReference>
<feature type="signal peptide" evidence="1">
    <location>
        <begin position="1"/>
        <end position="23"/>
    </location>
</feature>
<evidence type="ECO:0000256" key="1">
    <source>
        <dbReference type="SAM" id="SignalP"/>
    </source>
</evidence>
<evidence type="ECO:0000313" key="3">
    <source>
        <dbReference type="EMBL" id="TWI88222.1"/>
    </source>
</evidence>
<proteinExistence type="predicted"/>
<dbReference type="SMART" id="SM00710">
    <property type="entry name" value="PbH1"/>
    <property type="match status" value="7"/>
</dbReference>
<gene>
    <name evidence="3" type="ORF">LX66_2305</name>
</gene>
<feature type="chain" id="PRO_5022051371" evidence="1">
    <location>
        <begin position="24"/>
        <end position="498"/>
    </location>
</feature>
<protein>
    <submittedName>
        <fullName evidence="3">Parallel beta-helix repeat protein</fullName>
    </submittedName>
</protein>
<accession>A0A562T400</accession>
<dbReference type="Gene3D" id="2.160.20.10">
    <property type="entry name" value="Single-stranded right-handed beta-helix, Pectin lyase-like"/>
    <property type="match status" value="2"/>
</dbReference>
<dbReference type="InterPro" id="IPR024535">
    <property type="entry name" value="RHGA/B-epi-like_pectate_lyase"/>
</dbReference>
<dbReference type="AlphaFoldDB" id="A0A562T400"/>
<organism evidence="3 4">
    <name type="scientific">Chitinophaga japonensis</name>
    <name type="common">Flexibacter japonensis</name>
    <dbReference type="NCBI Taxonomy" id="104662"/>
    <lineage>
        <taxon>Bacteria</taxon>
        <taxon>Pseudomonadati</taxon>
        <taxon>Bacteroidota</taxon>
        <taxon>Chitinophagia</taxon>
        <taxon>Chitinophagales</taxon>
        <taxon>Chitinophagaceae</taxon>
        <taxon>Chitinophaga</taxon>
    </lineage>
</organism>
<dbReference type="EMBL" id="VLLG01000003">
    <property type="protein sequence ID" value="TWI88222.1"/>
    <property type="molecule type" value="Genomic_DNA"/>
</dbReference>
<dbReference type="InterPro" id="IPR022441">
    <property type="entry name" value="Para_beta_helix_rpt-2"/>
</dbReference>
<dbReference type="InterPro" id="IPR011050">
    <property type="entry name" value="Pectin_lyase_fold/virulence"/>
</dbReference>
<dbReference type="InterPro" id="IPR006626">
    <property type="entry name" value="PbH1"/>
</dbReference>
<keyword evidence="1" id="KW-0732">Signal</keyword>